<dbReference type="OrthoDB" id="5115445at2"/>
<dbReference type="Proteomes" id="UP000030013">
    <property type="component" value="Unassembled WGS sequence"/>
</dbReference>
<dbReference type="STRING" id="1385519.N801_08865"/>
<accession>A0A0A0JVG7</accession>
<organism evidence="1 2">
    <name type="scientific">Knoellia aerolata DSM 18566</name>
    <dbReference type="NCBI Taxonomy" id="1385519"/>
    <lineage>
        <taxon>Bacteria</taxon>
        <taxon>Bacillati</taxon>
        <taxon>Actinomycetota</taxon>
        <taxon>Actinomycetes</taxon>
        <taxon>Micrococcales</taxon>
        <taxon>Intrasporangiaceae</taxon>
        <taxon>Knoellia</taxon>
    </lineage>
</organism>
<keyword evidence="2" id="KW-1185">Reference proteome</keyword>
<evidence type="ECO:0000313" key="2">
    <source>
        <dbReference type="Proteomes" id="UP000030013"/>
    </source>
</evidence>
<evidence type="ECO:0000313" key="1">
    <source>
        <dbReference type="EMBL" id="KGN41183.1"/>
    </source>
</evidence>
<dbReference type="EMBL" id="AVPL01000022">
    <property type="protein sequence ID" value="KGN41183.1"/>
    <property type="molecule type" value="Genomic_DNA"/>
</dbReference>
<dbReference type="AlphaFoldDB" id="A0A0A0JVG7"/>
<reference evidence="1 2" key="1">
    <citation type="submission" date="2013-08" db="EMBL/GenBank/DDBJ databases">
        <title>The genome sequence of Knoellia aerolata.</title>
        <authorList>
            <person name="Zhu W."/>
            <person name="Wang G."/>
        </authorList>
    </citation>
    <scope>NUCLEOTIDE SEQUENCE [LARGE SCALE GENOMIC DNA]</scope>
    <source>
        <strain evidence="1 2">DSM 18566</strain>
    </source>
</reference>
<protein>
    <submittedName>
        <fullName evidence="1">Uncharacterized protein</fullName>
    </submittedName>
</protein>
<dbReference type="RefSeq" id="WP_035937039.1">
    <property type="nucleotide sequence ID" value="NZ_AVPL01000022.1"/>
</dbReference>
<comment type="caution">
    <text evidence="1">The sequence shown here is derived from an EMBL/GenBank/DDBJ whole genome shotgun (WGS) entry which is preliminary data.</text>
</comment>
<proteinExistence type="predicted"/>
<gene>
    <name evidence="1" type="ORF">N801_08865</name>
</gene>
<sequence>MYLLEHQEHRSLKVGVTAQKPLAEPRVPRLCRRYGWCLVGKILLLTGEQAYEVEQSVLRWVRDDLGLPHHLTSAETEGATETFSADMVGVVDVMDKIRAEAQRVRAAGGGFWPS</sequence>
<name>A0A0A0JVG7_9MICO</name>